<keyword evidence="1" id="KW-0472">Membrane</keyword>
<evidence type="ECO:0000313" key="2">
    <source>
        <dbReference type="EMBL" id="OUP59049.1"/>
    </source>
</evidence>
<gene>
    <name evidence="2" type="ORF">B5F15_06160</name>
</gene>
<dbReference type="EMBL" id="NFKL01000007">
    <property type="protein sequence ID" value="OUP59049.1"/>
    <property type="molecule type" value="Genomic_DNA"/>
</dbReference>
<dbReference type="AlphaFoldDB" id="A0A1Y4LTV0"/>
<accession>A0A1Y4LTV0</accession>
<comment type="caution">
    <text evidence="2">The sequence shown here is derived from an EMBL/GenBank/DDBJ whole genome shotgun (WGS) entry which is preliminary data.</text>
</comment>
<evidence type="ECO:0000256" key="1">
    <source>
        <dbReference type="SAM" id="Phobius"/>
    </source>
</evidence>
<reference evidence="3" key="1">
    <citation type="submission" date="2017-04" db="EMBL/GenBank/DDBJ databases">
        <title>Function of individual gut microbiota members based on whole genome sequencing of pure cultures obtained from chicken caecum.</title>
        <authorList>
            <person name="Medvecky M."/>
            <person name="Cejkova D."/>
            <person name="Polansky O."/>
            <person name="Karasova D."/>
            <person name="Kubasova T."/>
            <person name="Cizek A."/>
            <person name="Rychlik I."/>
        </authorList>
    </citation>
    <scope>NUCLEOTIDE SEQUENCE [LARGE SCALE GENOMIC DNA]</scope>
    <source>
        <strain evidence="3">An179</strain>
    </source>
</reference>
<proteinExistence type="predicted"/>
<dbReference type="Proteomes" id="UP000195326">
    <property type="component" value="Unassembled WGS sequence"/>
</dbReference>
<organism evidence="2 3">
    <name type="scientific">Butyricicoccus pullicaecorum</name>
    <dbReference type="NCBI Taxonomy" id="501571"/>
    <lineage>
        <taxon>Bacteria</taxon>
        <taxon>Bacillati</taxon>
        <taxon>Bacillota</taxon>
        <taxon>Clostridia</taxon>
        <taxon>Eubacteriales</taxon>
        <taxon>Butyricicoccaceae</taxon>
        <taxon>Butyricicoccus</taxon>
    </lineage>
</organism>
<dbReference type="RefSeq" id="WP_087414736.1">
    <property type="nucleotide sequence ID" value="NZ_NFKL01000007.1"/>
</dbReference>
<name>A0A1Y4LTV0_9FIRM</name>
<protein>
    <submittedName>
        <fullName evidence="2">Uncharacterized protein</fullName>
    </submittedName>
</protein>
<keyword evidence="1" id="KW-1133">Transmembrane helix</keyword>
<sequence>MSQRNAKTLRRIDRSNMNLCLRMARLEADVRELQAGYGQLVHQVRSNRANSQSMSRELSFVSHEQRKRALSRQRIGLLVGSAAVIICLISASLRIFGLC</sequence>
<evidence type="ECO:0000313" key="3">
    <source>
        <dbReference type="Proteomes" id="UP000195326"/>
    </source>
</evidence>
<keyword evidence="1" id="KW-0812">Transmembrane</keyword>
<feature type="transmembrane region" description="Helical" evidence="1">
    <location>
        <begin position="75"/>
        <end position="96"/>
    </location>
</feature>